<gene>
    <name evidence="1" type="ORF">IF129_01660</name>
</gene>
<protein>
    <submittedName>
        <fullName evidence="1">DUF1203 domain-containing protein</fullName>
    </submittedName>
</protein>
<dbReference type="Pfam" id="PF06718">
    <property type="entry name" value="DUF1203"/>
    <property type="match status" value="1"/>
</dbReference>
<dbReference type="RefSeq" id="WP_191207573.1">
    <property type="nucleotide sequence ID" value="NZ_BAABKL010000039.1"/>
</dbReference>
<evidence type="ECO:0000313" key="2">
    <source>
        <dbReference type="Proteomes" id="UP000632289"/>
    </source>
</evidence>
<accession>A0A927EWJ2</accession>
<comment type="caution">
    <text evidence="1">The sequence shown here is derived from an EMBL/GenBank/DDBJ whole genome shotgun (WGS) entry which is preliminary data.</text>
</comment>
<keyword evidence="2" id="KW-1185">Reference proteome</keyword>
<dbReference type="AlphaFoldDB" id="A0A927EWJ2"/>
<dbReference type="EMBL" id="JACXYU010000001">
    <property type="protein sequence ID" value="MBD3930282.1"/>
    <property type="molecule type" value="Genomic_DNA"/>
</dbReference>
<reference evidence="1" key="1">
    <citation type="submission" date="2020-09" db="EMBL/GenBank/DDBJ databases">
        <title>Secondary metabolite and genome analysis of marine Streptomyces chumphonensis KK1-2T.</title>
        <authorList>
            <person name="Phongsopitanun W."/>
            <person name="Kanchanasin P."/>
            <person name="Pittayakhajonwut P."/>
            <person name="Suwanborirux K."/>
            <person name="Tanasupawat S."/>
        </authorList>
    </citation>
    <scope>NUCLEOTIDE SEQUENCE</scope>
    <source>
        <strain evidence="1">KK1-2</strain>
    </source>
</reference>
<sequence length="166" mass="18059">MTHYTALPIPDATLTALRERDDAGHRPRPVTADEGGEPLRCCLRRARPGERVVLLTYAPLRRWAARTGAEPGPYDEQGPVFVHAEPCPGPDPEAVGYPFSRPGALRCLRRYDAAGRIAGGRLLTLPEEPLPALEAAFAEAFALPGTALVHVRAVEYGCFHYAVPRP</sequence>
<dbReference type="PIRSF" id="PIRSF034110">
    <property type="entry name" value="DUF1203"/>
    <property type="match status" value="1"/>
</dbReference>
<evidence type="ECO:0000313" key="1">
    <source>
        <dbReference type="EMBL" id="MBD3930282.1"/>
    </source>
</evidence>
<dbReference type="Proteomes" id="UP000632289">
    <property type="component" value="Unassembled WGS sequence"/>
</dbReference>
<organism evidence="1 2">
    <name type="scientific">Streptomyces chumphonensis</name>
    <dbReference type="NCBI Taxonomy" id="1214925"/>
    <lineage>
        <taxon>Bacteria</taxon>
        <taxon>Bacillati</taxon>
        <taxon>Actinomycetota</taxon>
        <taxon>Actinomycetes</taxon>
        <taxon>Kitasatosporales</taxon>
        <taxon>Streptomycetaceae</taxon>
        <taxon>Streptomyces</taxon>
    </lineage>
</organism>
<proteinExistence type="predicted"/>
<name>A0A927EWJ2_9ACTN</name>
<dbReference type="InterPro" id="IPR009593">
    <property type="entry name" value="DUF1203"/>
</dbReference>